<dbReference type="AlphaFoldDB" id="A0AAD2CPX6"/>
<dbReference type="Proteomes" id="UP001295423">
    <property type="component" value="Unassembled WGS sequence"/>
</dbReference>
<dbReference type="SUPFAM" id="SSF53335">
    <property type="entry name" value="S-adenosyl-L-methionine-dependent methyltransferases"/>
    <property type="match status" value="1"/>
</dbReference>
<feature type="compositionally biased region" description="Basic and acidic residues" evidence="1">
    <location>
        <begin position="243"/>
        <end position="253"/>
    </location>
</feature>
<sequence>MTHNSGVTKPSFDEHIGNASEPHAEENSEKGVVIQEEAWTNADGSNVFDLTFENNMVRSTMKNLFPHSNRALVFDSYSEQQMTPLDMLYEKTTMNHEETADENDYDDTDHYKFDDFYDGTGSLVWLACIAFCHLVAQDLIPPLATTDSREGREEGSKKEEKYDDEMLQICELGCGAGLASIATLLSSLVRRETNDKPAYRKVIFTDNDPEALELAKQNCELNQLDPELYDCKPLSWGILPDQNDPKKSDDEPSVKNIDGTVTTDQTVSLQESTMDIVLAADVIYDISMIPPLLQTAAWLIKPNGSLVVSHVPRFCLPKDENEQEDEIQTNSSSPQQALEAHIIEQAGLVGLELTKTIRPHETLVNVIDKDTKVGMNHGAEHSRECHQISCATLEQAHAVLFVFEPRSGSFVHP</sequence>
<feature type="region of interest" description="Disordered" evidence="1">
    <location>
        <begin position="240"/>
        <end position="259"/>
    </location>
</feature>
<proteinExistence type="predicted"/>
<evidence type="ECO:0000256" key="1">
    <source>
        <dbReference type="SAM" id="MobiDB-lite"/>
    </source>
</evidence>
<reference evidence="2" key="1">
    <citation type="submission" date="2023-08" db="EMBL/GenBank/DDBJ databases">
        <authorList>
            <person name="Audoor S."/>
            <person name="Bilcke G."/>
        </authorList>
    </citation>
    <scope>NUCLEOTIDE SEQUENCE</scope>
</reference>
<dbReference type="Gene3D" id="3.40.50.150">
    <property type="entry name" value="Vaccinia Virus protein VP39"/>
    <property type="match status" value="1"/>
</dbReference>
<evidence type="ECO:0000313" key="2">
    <source>
        <dbReference type="EMBL" id="CAJ1932818.1"/>
    </source>
</evidence>
<organism evidence="2 3">
    <name type="scientific">Cylindrotheca closterium</name>
    <dbReference type="NCBI Taxonomy" id="2856"/>
    <lineage>
        <taxon>Eukaryota</taxon>
        <taxon>Sar</taxon>
        <taxon>Stramenopiles</taxon>
        <taxon>Ochrophyta</taxon>
        <taxon>Bacillariophyta</taxon>
        <taxon>Bacillariophyceae</taxon>
        <taxon>Bacillariophycidae</taxon>
        <taxon>Bacillariales</taxon>
        <taxon>Bacillariaceae</taxon>
        <taxon>Cylindrotheca</taxon>
    </lineage>
</organism>
<dbReference type="PANTHER" id="PTHR14614">
    <property type="entry name" value="HEPATOCELLULAR CARCINOMA-ASSOCIATED ANTIGEN"/>
    <property type="match status" value="1"/>
</dbReference>
<dbReference type="Pfam" id="PF10294">
    <property type="entry name" value="Methyltransf_16"/>
    <property type="match status" value="2"/>
</dbReference>
<keyword evidence="3" id="KW-1185">Reference proteome</keyword>
<feature type="region of interest" description="Disordered" evidence="1">
    <location>
        <begin position="1"/>
        <end position="30"/>
    </location>
</feature>
<dbReference type="PANTHER" id="PTHR14614:SF163">
    <property type="entry name" value="METHYLTRANSFERASE SMALL DOMAIN-CONTAINING PROTEIN"/>
    <property type="match status" value="1"/>
</dbReference>
<dbReference type="EMBL" id="CAKOGP040000224">
    <property type="protein sequence ID" value="CAJ1932818.1"/>
    <property type="molecule type" value="Genomic_DNA"/>
</dbReference>
<dbReference type="InterPro" id="IPR029063">
    <property type="entry name" value="SAM-dependent_MTases_sf"/>
</dbReference>
<dbReference type="InterPro" id="IPR019410">
    <property type="entry name" value="Methyltransf_16"/>
</dbReference>
<comment type="caution">
    <text evidence="2">The sequence shown here is derived from an EMBL/GenBank/DDBJ whole genome shotgun (WGS) entry which is preliminary data.</text>
</comment>
<accession>A0AAD2CPX6</accession>
<feature type="compositionally biased region" description="Basic and acidic residues" evidence="1">
    <location>
        <begin position="11"/>
        <end position="29"/>
    </location>
</feature>
<protein>
    <submittedName>
        <fullName evidence="2">Uncharacterized protein</fullName>
    </submittedName>
</protein>
<name>A0AAD2CPX6_9STRA</name>
<evidence type="ECO:0000313" key="3">
    <source>
        <dbReference type="Proteomes" id="UP001295423"/>
    </source>
</evidence>
<gene>
    <name evidence="2" type="ORF">CYCCA115_LOCUS3028</name>
</gene>